<proteinExistence type="predicted"/>
<gene>
    <name evidence="1" type="ORF">PSQ19_06060</name>
</gene>
<evidence type="ECO:0000313" key="2">
    <source>
        <dbReference type="Proteomes" id="UP001220530"/>
    </source>
</evidence>
<organism evidence="1 2">
    <name type="scientific">Devosia algicola</name>
    <dbReference type="NCBI Taxonomy" id="3026418"/>
    <lineage>
        <taxon>Bacteria</taxon>
        <taxon>Pseudomonadati</taxon>
        <taxon>Pseudomonadota</taxon>
        <taxon>Alphaproteobacteria</taxon>
        <taxon>Hyphomicrobiales</taxon>
        <taxon>Devosiaceae</taxon>
        <taxon>Devosia</taxon>
    </lineage>
</organism>
<accession>A0ABY7YR25</accession>
<dbReference type="EMBL" id="CP118246">
    <property type="protein sequence ID" value="WDR03632.1"/>
    <property type="molecule type" value="Genomic_DNA"/>
</dbReference>
<keyword evidence="2" id="KW-1185">Reference proteome</keyword>
<dbReference type="Proteomes" id="UP001220530">
    <property type="component" value="Chromosome"/>
</dbReference>
<protein>
    <submittedName>
        <fullName evidence="1">Uncharacterized protein</fullName>
    </submittedName>
</protein>
<name>A0ABY7YR25_9HYPH</name>
<sequence>MSSQDFDAAVIKEIGDRLPDCQTVPPSGKYNSYVRPYFRIIELNDGNFEQENIHIAATSSQMKKAAERGEIEALAKKLCDSAVTAFQANKYPNAEIKRIVKVDA</sequence>
<reference evidence="1 2" key="1">
    <citation type="submission" date="2023-02" db="EMBL/GenBank/DDBJ databases">
        <title>Devosia algicola sp. nov., isolated from the phycosphere of marine algae.</title>
        <authorList>
            <person name="Kim J.M."/>
            <person name="Lee J.K."/>
            <person name="Choi B.J."/>
            <person name="Bayburt H."/>
            <person name="Jeon C.O."/>
        </authorList>
    </citation>
    <scope>NUCLEOTIDE SEQUENCE [LARGE SCALE GENOMIC DNA]</scope>
    <source>
        <strain evidence="1 2">G20-9</strain>
    </source>
</reference>
<evidence type="ECO:0000313" key="1">
    <source>
        <dbReference type="EMBL" id="WDR03632.1"/>
    </source>
</evidence>
<dbReference type="RefSeq" id="WP_282220022.1">
    <property type="nucleotide sequence ID" value="NZ_CP118246.1"/>
</dbReference>